<sequence>MEPVLHAVLEQPHLVDHGNHAAVIMAFSITFTLVFTLCICFGFGHVGIVDGLFAAAFQSFMYGAFTPVGSIFANLTCMAMTRVLIFPVFIIALIIATRGSGGSRGLRGGKPKVAPILGREEAFRPRTINSLTQYGVLASQFQDPKLGSVVKITKTPGQFKAKSQSPNGYHDNETALTKGGKLENQHAANFCP</sequence>
<evidence type="ECO:0000256" key="2">
    <source>
        <dbReference type="SAM" id="Phobius"/>
    </source>
</evidence>
<protein>
    <submittedName>
        <fullName evidence="3">Uncharacterized protein</fullName>
    </submittedName>
</protein>
<reference evidence="4" key="3">
    <citation type="journal article" date="2010" name="Genome Res.">
        <title>Population genomic sequencing of Coccidioides fungi reveals recent hybridization and transposon control.</title>
        <authorList>
            <person name="Neafsey D.E."/>
            <person name="Barker B.M."/>
            <person name="Sharpton T.J."/>
            <person name="Stajich J.E."/>
            <person name="Park D.J."/>
            <person name="Whiston E."/>
            <person name="Hung C.-Y."/>
            <person name="McMahan C."/>
            <person name="White J."/>
            <person name="Sykes S."/>
            <person name="Heiman D."/>
            <person name="Young S."/>
            <person name="Zeng Q."/>
            <person name="Abouelleil A."/>
            <person name="Aftuck L."/>
            <person name="Bessette D."/>
            <person name="Brown A."/>
            <person name="FitzGerald M."/>
            <person name="Lui A."/>
            <person name="Macdonald J.P."/>
            <person name="Priest M."/>
            <person name="Orbach M.J."/>
            <person name="Galgiani J.N."/>
            <person name="Kirkland T.N."/>
            <person name="Cole G.T."/>
            <person name="Birren B.W."/>
            <person name="Henn M.R."/>
            <person name="Taylor J.W."/>
            <person name="Rounsley S.D."/>
        </authorList>
    </citation>
    <scope>NUCLEOTIDE SEQUENCE [LARGE SCALE GENOMIC DNA]</scope>
    <source>
        <strain evidence="4">RMSCC 3488</strain>
    </source>
</reference>
<reference evidence="4" key="2">
    <citation type="journal article" date="2009" name="Genome Res.">
        <title>Comparative genomic analyses of the human fungal pathogens Coccidioides and their relatives.</title>
        <authorList>
            <person name="Sharpton T.J."/>
            <person name="Stajich J.E."/>
            <person name="Rounsley S.D."/>
            <person name="Gardner M.J."/>
            <person name="Wortman J.R."/>
            <person name="Jordar V.S."/>
            <person name="Maiti R."/>
            <person name="Kodira C.D."/>
            <person name="Neafsey D.E."/>
            <person name="Zeng Q."/>
            <person name="Hung C.-Y."/>
            <person name="McMahan C."/>
            <person name="Muszewska A."/>
            <person name="Grynberg M."/>
            <person name="Mandel M.A."/>
            <person name="Kellner E.M."/>
            <person name="Barker B.M."/>
            <person name="Galgiani J.N."/>
            <person name="Orbach M.J."/>
            <person name="Kirkland T.N."/>
            <person name="Cole G.T."/>
            <person name="Henn M.R."/>
            <person name="Birren B.W."/>
            <person name="Taylor J.W."/>
        </authorList>
    </citation>
    <scope>NUCLEOTIDE SEQUENCE [LARGE SCALE GENOMIC DNA]</scope>
    <source>
        <strain evidence="4">RMSCC 3488</strain>
    </source>
</reference>
<reference evidence="3 4" key="1">
    <citation type="submission" date="2007-06" db="EMBL/GenBank/DDBJ databases">
        <title>The Genome Sequence of Coccidioides posadasii RMSCC_3488.</title>
        <authorList>
            <consortium name="Coccidioides Genome Resources Consortium"/>
            <consortium name="The Broad Institute Genome Sequencing Platform"/>
            <person name="Henn M.R."/>
            <person name="Sykes S."/>
            <person name="Young S."/>
            <person name="Jaffe D."/>
            <person name="Berlin A."/>
            <person name="Alvarez P."/>
            <person name="Butler J."/>
            <person name="Gnerre S."/>
            <person name="Grabherr M."/>
            <person name="Mauceli E."/>
            <person name="Brockman W."/>
            <person name="Kodira C."/>
            <person name="Alvarado L."/>
            <person name="Zeng Q."/>
            <person name="Crawford M."/>
            <person name="Antoine C."/>
            <person name="Devon K."/>
            <person name="Galgiani J."/>
            <person name="Orsborn K."/>
            <person name="Lewis M.L."/>
            <person name="Nusbaum C."/>
            <person name="Galagan J."/>
            <person name="Birren B."/>
        </authorList>
    </citation>
    <scope>NUCLEOTIDE SEQUENCE [LARGE SCALE GENOMIC DNA]</scope>
    <source>
        <strain evidence="3 4">RMSCC 3488</strain>
    </source>
</reference>
<feature type="transmembrane region" description="Helical" evidence="2">
    <location>
        <begin position="20"/>
        <end position="44"/>
    </location>
</feature>
<keyword evidence="2" id="KW-1133">Transmembrane helix</keyword>
<keyword evidence="2" id="KW-0472">Membrane</keyword>
<dbReference type="VEuPathDB" id="FungiDB:CPAG_05140"/>
<evidence type="ECO:0000256" key="1">
    <source>
        <dbReference type="SAM" id="MobiDB-lite"/>
    </source>
</evidence>
<dbReference type="AlphaFoldDB" id="A0A0J6F760"/>
<dbReference type="InterPro" id="IPR038213">
    <property type="entry name" value="IFI6/IFI27-like_sf"/>
</dbReference>
<evidence type="ECO:0000313" key="4">
    <source>
        <dbReference type="Proteomes" id="UP000054567"/>
    </source>
</evidence>
<accession>A0A0J6F760</accession>
<evidence type="ECO:0000313" key="3">
    <source>
        <dbReference type="EMBL" id="KMM68816.1"/>
    </source>
</evidence>
<dbReference type="EMBL" id="DS268111">
    <property type="protein sequence ID" value="KMM68816.1"/>
    <property type="molecule type" value="Genomic_DNA"/>
</dbReference>
<proteinExistence type="predicted"/>
<gene>
    <name evidence="3" type="ORF">CPAG_05140</name>
</gene>
<dbReference type="Proteomes" id="UP000054567">
    <property type="component" value="Unassembled WGS sequence"/>
</dbReference>
<feature type="transmembrane region" description="Helical" evidence="2">
    <location>
        <begin position="51"/>
        <end position="73"/>
    </location>
</feature>
<feature type="region of interest" description="Disordered" evidence="1">
    <location>
        <begin position="158"/>
        <end position="181"/>
    </location>
</feature>
<organism evidence="3 4">
    <name type="scientific">Coccidioides posadasii RMSCC 3488</name>
    <dbReference type="NCBI Taxonomy" id="454284"/>
    <lineage>
        <taxon>Eukaryota</taxon>
        <taxon>Fungi</taxon>
        <taxon>Dikarya</taxon>
        <taxon>Ascomycota</taxon>
        <taxon>Pezizomycotina</taxon>
        <taxon>Eurotiomycetes</taxon>
        <taxon>Eurotiomycetidae</taxon>
        <taxon>Onygenales</taxon>
        <taxon>Onygenaceae</taxon>
        <taxon>Coccidioides</taxon>
    </lineage>
</organism>
<dbReference type="Gene3D" id="6.10.110.10">
    <property type="match status" value="1"/>
</dbReference>
<feature type="transmembrane region" description="Helical" evidence="2">
    <location>
        <begin position="79"/>
        <end position="97"/>
    </location>
</feature>
<keyword evidence="2" id="KW-0812">Transmembrane</keyword>
<name>A0A0J6F760_COCPO</name>